<protein>
    <submittedName>
        <fullName evidence="1">Uncharacterized protein</fullName>
    </submittedName>
</protein>
<comment type="caution">
    <text evidence="1">The sequence shown here is derived from an EMBL/GenBank/DDBJ whole genome shotgun (WGS) entry which is preliminary data.</text>
</comment>
<reference evidence="1" key="1">
    <citation type="journal article" date="2015" name="Nature">
        <title>Complex archaea that bridge the gap between prokaryotes and eukaryotes.</title>
        <authorList>
            <person name="Spang A."/>
            <person name="Saw J.H."/>
            <person name="Jorgensen S.L."/>
            <person name="Zaremba-Niedzwiedzka K."/>
            <person name="Martijn J."/>
            <person name="Lind A.E."/>
            <person name="van Eijk R."/>
            <person name="Schleper C."/>
            <person name="Guy L."/>
            <person name="Ettema T.J."/>
        </authorList>
    </citation>
    <scope>NUCLEOTIDE SEQUENCE</scope>
</reference>
<accession>A0A0F9CD33</accession>
<proteinExistence type="predicted"/>
<name>A0A0F9CD33_9ZZZZ</name>
<gene>
    <name evidence="1" type="ORF">LCGC14_2337260</name>
</gene>
<evidence type="ECO:0000313" key="1">
    <source>
        <dbReference type="EMBL" id="KKL47263.1"/>
    </source>
</evidence>
<dbReference type="AlphaFoldDB" id="A0A0F9CD33"/>
<sequence length="21" mass="2603">MTKRDDESVELEREVVRELRL</sequence>
<dbReference type="EMBL" id="LAZR01033728">
    <property type="protein sequence ID" value="KKL47263.1"/>
    <property type="molecule type" value="Genomic_DNA"/>
</dbReference>
<organism evidence="1">
    <name type="scientific">marine sediment metagenome</name>
    <dbReference type="NCBI Taxonomy" id="412755"/>
    <lineage>
        <taxon>unclassified sequences</taxon>
        <taxon>metagenomes</taxon>
        <taxon>ecological metagenomes</taxon>
    </lineage>
</organism>
<feature type="non-terminal residue" evidence="1">
    <location>
        <position position="21"/>
    </location>
</feature>